<organism evidence="8 9">
    <name type="scientific">Macrostomum lignano</name>
    <dbReference type="NCBI Taxonomy" id="282301"/>
    <lineage>
        <taxon>Eukaryota</taxon>
        <taxon>Metazoa</taxon>
        <taxon>Spiralia</taxon>
        <taxon>Lophotrochozoa</taxon>
        <taxon>Platyhelminthes</taxon>
        <taxon>Rhabditophora</taxon>
        <taxon>Macrostomorpha</taxon>
        <taxon>Macrostomida</taxon>
        <taxon>Macrostomidae</taxon>
        <taxon>Macrostomum</taxon>
    </lineage>
</organism>
<evidence type="ECO:0000256" key="7">
    <source>
        <dbReference type="SAM" id="MobiDB-lite"/>
    </source>
</evidence>
<evidence type="ECO:0000313" key="8">
    <source>
        <dbReference type="Proteomes" id="UP000095280"/>
    </source>
</evidence>
<dbReference type="PRINTS" id="PR01162">
    <property type="entry name" value="ALPHATUBULIN"/>
</dbReference>
<feature type="region of interest" description="Disordered" evidence="7">
    <location>
        <begin position="179"/>
        <end position="200"/>
    </location>
</feature>
<dbReference type="AlphaFoldDB" id="A0A1I8JQ71"/>
<sequence>VCVTKTPQAIVPDRLVYLACQGQIDASCQHLSVTRAAQLQAGLPSGADLNWRAGIDKRWVCDATPARYLFQVGRLTARIVIVRLCKQLCRHSSRAMAYLRQTIDACCQFRAGQWQELSRVTTAGSPQPGHHSRVTTQPGHHSRVTTVAVPQPVTTAGDGDRPRLPACCGDARRAANAASISSASEAAVGRSRRSRVPATTDWRGAAPVRCGCCGGGCGDENRIQLACGKESRAAQSSEDPPCLPPPPAAETSRSPRGQTEGRTDMPGQRPQAAAYPADSQRAQLGRRAGQLGHAVWELYCLEHGVQADGRPVRGRPAPGRRLSRHSAAMATGFTPRGRPCATRTPTVIRRGSHGAYRQLFAPDCLISHKEGAARQLRRGRPERGWSGHPATAVSQAVRAAGEACDRLEGLILYHSYGGGTGPASRAAAHGEPAQQLRQKTAAADGRVPFHQSELAGVLTKFADLALPGHRNRRALVNTVACLQACEPLSNGVIPAATMRLSHQLADRGFRFSRREQNATLADISTNRSLPRAHLPVAFVRADEAVRLRGVQRQASRISAAGGGGAVRRKPVRSKYAAKNKPFLAACMMFRAAALSVSEGKSVLGRTWSDLFGRIAHNDQATDASPADTGIDVGPSGAGGAQQHASRGWQVSKPLGRKFDSMFGQGAFLATYLANGYNRDQFVSAREHLSSIDQAYMESVDDPSVYDTPTASPGEQPRGPEQYRMKFSRPNGPGFHGRPQSRWLWSRMALVSMALVSMALVSMASGLDGPPRLTQARSQGPRLQKSPRF</sequence>
<dbReference type="GO" id="GO:0007017">
    <property type="term" value="P:microtubule-based process"/>
    <property type="evidence" value="ECO:0007669"/>
    <property type="project" value="InterPro"/>
</dbReference>
<evidence type="ECO:0000313" key="9">
    <source>
        <dbReference type="WBParaSite" id="snap_masked-unitig_34546-processed-gene-0.0-mRNA-1"/>
    </source>
</evidence>
<dbReference type="InterPro" id="IPR023123">
    <property type="entry name" value="Tubulin_C"/>
</dbReference>
<feature type="region of interest" description="Disordered" evidence="7">
    <location>
        <begin position="232"/>
        <end position="282"/>
    </location>
</feature>
<name>A0A1I8JQ71_9PLAT</name>
<dbReference type="GO" id="GO:0005200">
    <property type="term" value="F:structural constituent of cytoskeleton"/>
    <property type="evidence" value="ECO:0007669"/>
    <property type="project" value="InterPro"/>
</dbReference>
<dbReference type="SUPFAM" id="SSF52490">
    <property type="entry name" value="Tubulin nucleotide-binding domain-like"/>
    <property type="match status" value="1"/>
</dbReference>
<keyword evidence="4" id="KW-0378">Hydrolase</keyword>
<reference evidence="9" key="1">
    <citation type="submission" date="2016-11" db="UniProtKB">
        <authorList>
            <consortium name="WormBaseParasite"/>
        </authorList>
    </citation>
    <scope>IDENTIFICATION</scope>
</reference>
<evidence type="ECO:0000256" key="4">
    <source>
        <dbReference type="ARBA" id="ARBA00022801"/>
    </source>
</evidence>
<dbReference type="PRINTS" id="PR01161">
    <property type="entry name" value="TUBULIN"/>
</dbReference>
<dbReference type="InterPro" id="IPR008280">
    <property type="entry name" value="Tub_FtsZ_C"/>
</dbReference>
<dbReference type="Gene3D" id="1.10.287.600">
    <property type="entry name" value="Helix hairpin bin"/>
    <property type="match status" value="1"/>
</dbReference>
<dbReference type="Gene3D" id="3.40.50.1440">
    <property type="entry name" value="Tubulin/FtsZ, GTPase domain"/>
    <property type="match status" value="1"/>
</dbReference>
<comment type="catalytic activity">
    <reaction evidence="6">
        <text>GTP + H2O = GDP + phosphate + H(+)</text>
        <dbReference type="Rhea" id="RHEA:19669"/>
        <dbReference type="ChEBI" id="CHEBI:15377"/>
        <dbReference type="ChEBI" id="CHEBI:15378"/>
        <dbReference type="ChEBI" id="CHEBI:37565"/>
        <dbReference type="ChEBI" id="CHEBI:43474"/>
        <dbReference type="ChEBI" id="CHEBI:58189"/>
    </reaction>
    <physiologicalReaction direction="left-to-right" evidence="6">
        <dbReference type="Rhea" id="RHEA:19670"/>
    </physiologicalReaction>
</comment>
<evidence type="ECO:0000256" key="5">
    <source>
        <dbReference type="ARBA" id="ARBA00023134"/>
    </source>
</evidence>
<evidence type="ECO:0000256" key="2">
    <source>
        <dbReference type="ARBA" id="ARBA00022701"/>
    </source>
</evidence>
<dbReference type="SUPFAM" id="SSF55307">
    <property type="entry name" value="Tubulin C-terminal domain-like"/>
    <property type="match status" value="1"/>
</dbReference>
<evidence type="ECO:0000256" key="6">
    <source>
        <dbReference type="ARBA" id="ARBA00049117"/>
    </source>
</evidence>
<protein>
    <submittedName>
        <fullName evidence="9">Tubulin domain-containing protein</fullName>
    </submittedName>
</protein>
<keyword evidence="3" id="KW-0547">Nucleotide-binding</keyword>
<dbReference type="InterPro" id="IPR002452">
    <property type="entry name" value="Alpha_tubulin"/>
</dbReference>
<comment type="similarity">
    <text evidence="1">Belongs to the tubulin family.</text>
</comment>
<evidence type="ECO:0000256" key="3">
    <source>
        <dbReference type="ARBA" id="ARBA00022741"/>
    </source>
</evidence>
<accession>A0A1I8JQ71</accession>
<dbReference type="InterPro" id="IPR000217">
    <property type="entry name" value="Tubulin"/>
</dbReference>
<keyword evidence="2" id="KW-0493">Microtubule</keyword>
<evidence type="ECO:0000256" key="1">
    <source>
        <dbReference type="ARBA" id="ARBA00009636"/>
    </source>
</evidence>
<dbReference type="InterPro" id="IPR036525">
    <property type="entry name" value="Tubulin/FtsZ_GTPase_sf"/>
</dbReference>
<dbReference type="PANTHER" id="PTHR11588">
    <property type="entry name" value="TUBULIN"/>
    <property type="match status" value="1"/>
</dbReference>
<keyword evidence="8" id="KW-1185">Reference proteome</keyword>
<feature type="region of interest" description="Disordered" evidence="7">
    <location>
        <begin position="766"/>
        <end position="788"/>
    </location>
</feature>
<feature type="region of interest" description="Disordered" evidence="7">
    <location>
        <begin position="121"/>
        <end position="143"/>
    </location>
</feature>
<keyword evidence="5" id="KW-0342">GTP-binding</keyword>
<feature type="region of interest" description="Disordered" evidence="7">
    <location>
        <begin position="620"/>
        <end position="648"/>
    </location>
</feature>
<dbReference type="WBParaSite" id="snap_masked-unitig_34546-processed-gene-0.0-mRNA-1">
    <property type="protein sequence ID" value="snap_masked-unitig_34546-processed-gene-0.0-mRNA-1"/>
    <property type="gene ID" value="snap_masked-unitig_34546-processed-gene-0.0"/>
</dbReference>
<dbReference type="Proteomes" id="UP000095280">
    <property type="component" value="Unplaced"/>
</dbReference>
<proteinExistence type="inferred from homology"/>
<dbReference type="GO" id="GO:0005874">
    <property type="term" value="C:microtubule"/>
    <property type="evidence" value="ECO:0007669"/>
    <property type="project" value="UniProtKB-KW"/>
</dbReference>
<dbReference type="GO" id="GO:0005525">
    <property type="term" value="F:GTP binding"/>
    <property type="evidence" value="ECO:0007669"/>
    <property type="project" value="UniProtKB-KW"/>
</dbReference>
<dbReference type="GO" id="GO:0016787">
    <property type="term" value="F:hydrolase activity"/>
    <property type="evidence" value="ECO:0007669"/>
    <property type="project" value="UniProtKB-KW"/>
</dbReference>